<keyword evidence="1" id="KW-1133">Transmembrane helix</keyword>
<keyword evidence="1" id="KW-0472">Membrane</keyword>
<accession>A0AAV4XBV0</accession>
<keyword evidence="1" id="KW-0812">Transmembrane</keyword>
<name>A0AAV4XBV0_CAEEX</name>
<proteinExistence type="predicted"/>
<comment type="caution">
    <text evidence="2">The sequence shown here is derived from an EMBL/GenBank/DDBJ whole genome shotgun (WGS) entry which is preliminary data.</text>
</comment>
<evidence type="ECO:0000256" key="1">
    <source>
        <dbReference type="SAM" id="Phobius"/>
    </source>
</evidence>
<keyword evidence="3" id="KW-1185">Reference proteome</keyword>
<evidence type="ECO:0000313" key="3">
    <source>
        <dbReference type="Proteomes" id="UP001054945"/>
    </source>
</evidence>
<dbReference type="AlphaFoldDB" id="A0AAV4XBV0"/>
<feature type="transmembrane region" description="Helical" evidence="1">
    <location>
        <begin position="67"/>
        <end position="91"/>
    </location>
</feature>
<gene>
    <name evidence="2" type="ORF">CEXT_564381</name>
</gene>
<evidence type="ECO:0000313" key="2">
    <source>
        <dbReference type="EMBL" id="GIY92607.1"/>
    </source>
</evidence>
<protein>
    <submittedName>
        <fullName evidence="2">Uncharacterized protein</fullName>
    </submittedName>
</protein>
<sequence length="101" mass="11700">MTVSYILAQRMSGLNPDLFVAEGEMERRNIVPKLFLTFRFTCGTQFHQLRKQMPLQISEIPRRWRSIVVCIDLMSFSIRTTAFVLLSYATLYAHPAIVPYG</sequence>
<dbReference type="EMBL" id="BPLR01000170">
    <property type="protein sequence ID" value="GIY92607.1"/>
    <property type="molecule type" value="Genomic_DNA"/>
</dbReference>
<organism evidence="2 3">
    <name type="scientific">Caerostris extrusa</name>
    <name type="common">Bark spider</name>
    <name type="synonym">Caerostris bankana</name>
    <dbReference type="NCBI Taxonomy" id="172846"/>
    <lineage>
        <taxon>Eukaryota</taxon>
        <taxon>Metazoa</taxon>
        <taxon>Ecdysozoa</taxon>
        <taxon>Arthropoda</taxon>
        <taxon>Chelicerata</taxon>
        <taxon>Arachnida</taxon>
        <taxon>Araneae</taxon>
        <taxon>Araneomorphae</taxon>
        <taxon>Entelegynae</taxon>
        <taxon>Araneoidea</taxon>
        <taxon>Araneidae</taxon>
        <taxon>Caerostris</taxon>
    </lineage>
</organism>
<reference evidence="2 3" key="1">
    <citation type="submission" date="2021-06" db="EMBL/GenBank/DDBJ databases">
        <title>Caerostris extrusa draft genome.</title>
        <authorList>
            <person name="Kono N."/>
            <person name="Arakawa K."/>
        </authorList>
    </citation>
    <scope>NUCLEOTIDE SEQUENCE [LARGE SCALE GENOMIC DNA]</scope>
</reference>
<dbReference type="Proteomes" id="UP001054945">
    <property type="component" value="Unassembled WGS sequence"/>
</dbReference>